<reference evidence="8" key="1">
    <citation type="submission" date="2023-01" db="EMBL/GenBank/DDBJ databases">
        <authorList>
            <person name="Van Ghelder C."/>
            <person name="Rancurel C."/>
        </authorList>
    </citation>
    <scope>NUCLEOTIDE SEQUENCE</scope>
    <source>
        <strain evidence="8">CNCM I-4278</strain>
    </source>
</reference>
<evidence type="ECO:0000313" key="8">
    <source>
        <dbReference type="EMBL" id="CAI6336769.1"/>
    </source>
</evidence>
<keyword evidence="4 6" id="KW-0472">Membrane</keyword>
<evidence type="ECO:0000256" key="3">
    <source>
        <dbReference type="ARBA" id="ARBA00022989"/>
    </source>
</evidence>
<sequence>MLFVFEYKLQPIWCQMLWLLAATHSSAQSGCEGNTSTYNKDGLVVPFKNLCGRDITAQVDFSDPTNELDWSACLDRCVGKAPLCYGFDFTPPGTASFSCWLMNSTFPEDSAVSKPYVVDAAMLDANLLSQISDDCMQLGLLGCYKKNQQLGTSTSASTTTSTPRSSESTTTFTPSSSVPTITSILSSAGGQPTTVIMTVVTTGVANTGSPAPESPKYGLSTSAKAGIGGGIGGAVLVGLIAGGIFFLKRRKRVIYDTTYDAQVDASDKIVDERGSSQRWSELPADSSQHKRVELEGSDMAAAGYQLDGMAAISELSAPFEVRQERVHELSSSSG</sequence>
<comment type="caution">
    <text evidence="8">The sequence shown here is derived from an EMBL/GenBank/DDBJ whole genome shotgun (WGS) entry which is preliminary data.</text>
</comment>
<comment type="subcellular location">
    <subcellularLocation>
        <location evidence="1">Membrane</location>
        <topology evidence="1">Single-pass membrane protein</topology>
    </subcellularLocation>
</comment>
<dbReference type="PANTHER" id="PTHR15549:SF26">
    <property type="entry name" value="AXIAL BUDDING PATTERN PROTEIN 2-RELATED"/>
    <property type="match status" value="1"/>
</dbReference>
<protein>
    <recommendedName>
        <fullName evidence="10">Apple domain-containing protein</fullName>
    </recommendedName>
</protein>
<proteinExistence type="predicted"/>
<gene>
    <name evidence="8" type="ORF">PDIGIT_LOCUS9875</name>
</gene>
<feature type="signal peptide" evidence="7">
    <location>
        <begin position="1"/>
        <end position="27"/>
    </location>
</feature>
<evidence type="ECO:0000256" key="1">
    <source>
        <dbReference type="ARBA" id="ARBA00004167"/>
    </source>
</evidence>
<dbReference type="OrthoDB" id="3793482at2759"/>
<evidence type="ECO:0000256" key="2">
    <source>
        <dbReference type="ARBA" id="ARBA00022692"/>
    </source>
</evidence>
<evidence type="ECO:0000256" key="6">
    <source>
        <dbReference type="SAM" id="Phobius"/>
    </source>
</evidence>
<evidence type="ECO:0000256" key="7">
    <source>
        <dbReference type="SAM" id="SignalP"/>
    </source>
</evidence>
<organism evidence="8 9">
    <name type="scientific">Periconia digitata</name>
    <dbReference type="NCBI Taxonomy" id="1303443"/>
    <lineage>
        <taxon>Eukaryota</taxon>
        <taxon>Fungi</taxon>
        <taxon>Dikarya</taxon>
        <taxon>Ascomycota</taxon>
        <taxon>Pezizomycotina</taxon>
        <taxon>Dothideomycetes</taxon>
        <taxon>Pleosporomycetidae</taxon>
        <taxon>Pleosporales</taxon>
        <taxon>Massarineae</taxon>
        <taxon>Periconiaceae</taxon>
        <taxon>Periconia</taxon>
    </lineage>
</organism>
<evidence type="ECO:0000256" key="5">
    <source>
        <dbReference type="SAM" id="MobiDB-lite"/>
    </source>
</evidence>
<dbReference type="PANTHER" id="PTHR15549">
    <property type="entry name" value="PAIRED IMMUNOGLOBULIN-LIKE TYPE 2 RECEPTOR"/>
    <property type="match status" value="1"/>
</dbReference>
<keyword evidence="7" id="KW-0732">Signal</keyword>
<name>A0A9W4XLW0_9PLEO</name>
<dbReference type="GO" id="GO:0071944">
    <property type="term" value="C:cell periphery"/>
    <property type="evidence" value="ECO:0007669"/>
    <property type="project" value="UniProtKB-ARBA"/>
</dbReference>
<keyword evidence="3 6" id="KW-1133">Transmembrane helix</keyword>
<keyword evidence="2 6" id="KW-0812">Transmembrane</keyword>
<dbReference type="Proteomes" id="UP001152607">
    <property type="component" value="Unassembled WGS sequence"/>
</dbReference>
<accession>A0A9W4XLW0</accession>
<keyword evidence="9" id="KW-1185">Reference proteome</keyword>
<dbReference type="InterPro" id="IPR051694">
    <property type="entry name" value="Immunoregulatory_rcpt-like"/>
</dbReference>
<evidence type="ECO:0000256" key="4">
    <source>
        <dbReference type="ARBA" id="ARBA00023136"/>
    </source>
</evidence>
<feature type="chain" id="PRO_5040824391" description="Apple domain-containing protein" evidence="7">
    <location>
        <begin position="28"/>
        <end position="334"/>
    </location>
</feature>
<dbReference type="GO" id="GO:0016020">
    <property type="term" value="C:membrane"/>
    <property type="evidence" value="ECO:0007669"/>
    <property type="project" value="UniProtKB-SubCell"/>
</dbReference>
<evidence type="ECO:0000313" key="9">
    <source>
        <dbReference type="Proteomes" id="UP001152607"/>
    </source>
</evidence>
<evidence type="ECO:0008006" key="10">
    <source>
        <dbReference type="Google" id="ProtNLM"/>
    </source>
</evidence>
<dbReference type="EMBL" id="CAOQHR010000006">
    <property type="protein sequence ID" value="CAI6336769.1"/>
    <property type="molecule type" value="Genomic_DNA"/>
</dbReference>
<dbReference type="AlphaFoldDB" id="A0A9W4XLW0"/>
<feature type="transmembrane region" description="Helical" evidence="6">
    <location>
        <begin position="225"/>
        <end position="247"/>
    </location>
</feature>
<feature type="region of interest" description="Disordered" evidence="5">
    <location>
        <begin position="152"/>
        <end position="177"/>
    </location>
</feature>